<dbReference type="AlphaFoldDB" id="A0AA36N3K2"/>
<name>A0AA36N3K2_9DINO</name>
<comment type="caution">
    <text evidence="2">The sequence shown here is derived from an EMBL/GenBank/DDBJ whole genome shotgun (WGS) entry which is preliminary data.</text>
</comment>
<feature type="coiled-coil region" evidence="1">
    <location>
        <begin position="306"/>
        <end position="347"/>
    </location>
</feature>
<dbReference type="Proteomes" id="UP001178507">
    <property type="component" value="Unassembled WGS sequence"/>
</dbReference>
<protein>
    <submittedName>
        <fullName evidence="2">Uncharacterized protein</fullName>
    </submittedName>
</protein>
<evidence type="ECO:0000313" key="3">
    <source>
        <dbReference type="Proteomes" id="UP001178507"/>
    </source>
</evidence>
<keyword evidence="1" id="KW-0175">Coiled coil</keyword>
<reference evidence="2" key="1">
    <citation type="submission" date="2023-08" db="EMBL/GenBank/DDBJ databases">
        <authorList>
            <person name="Chen Y."/>
            <person name="Shah S."/>
            <person name="Dougan E. K."/>
            <person name="Thang M."/>
            <person name="Chan C."/>
        </authorList>
    </citation>
    <scope>NUCLEOTIDE SEQUENCE</scope>
</reference>
<dbReference type="SUPFAM" id="SSF51735">
    <property type="entry name" value="NAD(P)-binding Rossmann-fold domains"/>
    <property type="match status" value="1"/>
</dbReference>
<accession>A0AA36N3K2</accession>
<evidence type="ECO:0000256" key="1">
    <source>
        <dbReference type="SAM" id="Coils"/>
    </source>
</evidence>
<dbReference type="InterPro" id="IPR036291">
    <property type="entry name" value="NAD(P)-bd_dom_sf"/>
</dbReference>
<organism evidence="2 3">
    <name type="scientific">Effrenium voratum</name>
    <dbReference type="NCBI Taxonomy" id="2562239"/>
    <lineage>
        <taxon>Eukaryota</taxon>
        <taxon>Sar</taxon>
        <taxon>Alveolata</taxon>
        <taxon>Dinophyceae</taxon>
        <taxon>Suessiales</taxon>
        <taxon>Symbiodiniaceae</taxon>
        <taxon>Effrenium</taxon>
    </lineage>
</organism>
<gene>
    <name evidence="2" type="ORF">EVOR1521_LOCUS21366</name>
</gene>
<proteinExistence type="predicted"/>
<keyword evidence="3" id="KW-1185">Reference proteome</keyword>
<dbReference type="EMBL" id="CAUJNA010003262">
    <property type="protein sequence ID" value="CAJ1397325.1"/>
    <property type="molecule type" value="Genomic_DNA"/>
</dbReference>
<dbReference type="Gene3D" id="3.40.50.720">
    <property type="entry name" value="NAD(P)-binding Rossmann-like Domain"/>
    <property type="match status" value="1"/>
</dbReference>
<evidence type="ECO:0000313" key="2">
    <source>
        <dbReference type="EMBL" id="CAJ1397325.1"/>
    </source>
</evidence>
<sequence>MSKEPGCPFGLTVLLPTLIWGPMIPGQPHLNTSASALVGYVDGSIQEIENACKTVVDVRDVAKAHVEAIRRDVAGRRFLLIGGSPHFKEVANYIRDALPEDMKAKVPTKVSEKLGPTVLGPPPPLSVAYDVAPTEKLLGIHFTPVREQVRSMVQTMLENGFSSAEQYVPDRNRTRQELVSARSETADLARRLSNRRWRMTLHLESGWDVLRKHHERWLLSVAFHAFGAARQVVWRRTPDSRDDRTSRGRVAAWQWLWRKKVVSLWRRATGLSQRDRLREDQEAQLGHHRSSIWELQECVERLHGRRVDINSLLQSERARVQELESELGSCQGQVKELQRTLKELLRAAVSGLPRA</sequence>